<dbReference type="PANTHER" id="PTHR47019:SF1">
    <property type="entry name" value="LIPID II FLIPPASE MURJ"/>
    <property type="match status" value="1"/>
</dbReference>
<reference evidence="12 13" key="1">
    <citation type="submission" date="2018-05" db="EMBL/GenBank/DDBJ databases">
        <authorList>
            <person name="Lanie J.A."/>
            <person name="Ng W.-L."/>
            <person name="Kazmierczak K.M."/>
            <person name="Andrzejewski T.M."/>
            <person name="Davidsen T.M."/>
            <person name="Wayne K.J."/>
            <person name="Tettelin H."/>
            <person name="Glass J.I."/>
            <person name="Rusch D."/>
            <person name="Podicherti R."/>
            <person name="Tsui H.-C.T."/>
            <person name="Winkler M.E."/>
        </authorList>
    </citation>
    <scope>NUCLEOTIDE SEQUENCE [LARGE SCALE GENOMIC DNA]</scope>
    <source>
        <strain evidence="12 13">BUT-10</strain>
    </source>
</reference>
<dbReference type="PIRSF" id="PIRSF002869">
    <property type="entry name" value="MviN"/>
    <property type="match status" value="1"/>
</dbReference>
<evidence type="ECO:0000256" key="7">
    <source>
        <dbReference type="ARBA" id="ARBA00023136"/>
    </source>
</evidence>
<feature type="transmembrane region" description="Helical" evidence="10">
    <location>
        <begin position="428"/>
        <end position="446"/>
    </location>
</feature>
<evidence type="ECO:0000256" key="8">
    <source>
        <dbReference type="ARBA" id="ARBA00060041"/>
    </source>
</evidence>
<organism evidence="12 13">
    <name type="scientific">Phenylobacterium kunshanense</name>
    <dbReference type="NCBI Taxonomy" id="1445034"/>
    <lineage>
        <taxon>Bacteria</taxon>
        <taxon>Pseudomonadati</taxon>
        <taxon>Pseudomonadota</taxon>
        <taxon>Alphaproteobacteria</taxon>
        <taxon>Caulobacterales</taxon>
        <taxon>Caulobacteraceae</taxon>
        <taxon>Phenylobacterium</taxon>
    </lineage>
</organism>
<dbReference type="EMBL" id="QFYS01000002">
    <property type="protein sequence ID" value="RAK67904.1"/>
    <property type="molecule type" value="Genomic_DNA"/>
</dbReference>
<dbReference type="OrthoDB" id="9816572at2"/>
<dbReference type="UniPathway" id="UPA00219"/>
<dbReference type="GO" id="GO:0071555">
    <property type="term" value="P:cell wall organization"/>
    <property type="evidence" value="ECO:0007669"/>
    <property type="project" value="UniProtKB-UniRule"/>
</dbReference>
<keyword evidence="2 10" id="KW-1003">Cell membrane</keyword>
<feature type="transmembrane region" description="Helical" evidence="10">
    <location>
        <begin position="327"/>
        <end position="350"/>
    </location>
</feature>
<keyword evidence="5 10" id="KW-0573">Peptidoglycan synthesis</keyword>
<dbReference type="RefSeq" id="WP_111275513.1">
    <property type="nucleotide sequence ID" value="NZ_QFYS01000002.1"/>
</dbReference>
<protein>
    <recommendedName>
        <fullName evidence="10">Probable lipid II flippase MurJ</fullName>
    </recommendedName>
</protein>
<feature type="transmembrane region" description="Helical" evidence="10">
    <location>
        <begin position="145"/>
        <end position="169"/>
    </location>
</feature>
<keyword evidence="10 11" id="KW-0813">Transport</keyword>
<dbReference type="GO" id="GO:0009252">
    <property type="term" value="P:peptidoglycan biosynthetic process"/>
    <property type="evidence" value="ECO:0007669"/>
    <property type="project" value="UniProtKB-UniRule"/>
</dbReference>
<dbReference type="InterPro" id="IPR051050">
    <property type="entry name" value="Lipid_II_flippase_MurJ/MviN"/>
</dbReference>
<accession>A0A328BPP8</accession>
<comment type="pathway">
    <text evidence="10">Cell wall biogenesis; peptidoglycan biosynthesis.</text>
</comment>
<feature type="transmembrane region" description="Helical" evidence="10">
    <location>
        <begin position="501"/>
        <end position="527"/>
    </location>
</feature>
<comment type="subcellular location">
    <subcellularLocation>
        <location evidence="10">Cell inner membrane</location>
        <topology evidence="10">Multi-pass membrane protein</topology>
    </subcellularLocation>
    <subcellularLocation>
        <location evidence="1">Cell membrane</location>
        <topology evidence="1">Multi-pass membrane protein</topology>
    </subcellularLocation>
</comment>
<feature type="transmembrane region" description="Helical" evidence="10">
    <location>
        <begin position="106"/>
        <end position="125"/>
    </location>
</feature>
<feature type="transmembrane region" description="Helical" evidence="10">
    <location>
        <begin position="20"/>
        <end position="40"/>
    </location>
</feature>
<evidence type="ECO:0000256" key="4">
    <source>
        <dbReference type="ARBA" id="ARBA00022960"/>
    </source>
</evidence>
<evidence type="ECO:0000256" key="1">
    <source>
        <dbReference type="ARBA" id="ARBA00004651"/>
    </source>
</evidence>
<evidence type="ECO:0000256" key="5">
    <source>
        <dbReference type="ARBA" id="ARBA00022984"/>
    </source>
</evidence>
<gene>
    <name evidence="12" type="primary">mviN</name>
    <name evidence="10" type="synonym">murJ</name>
    <name evidence="12" type="ORF">DJ019_06990</name>
</gene>
<keyword evidence="7 10" id="KW-0472">Membrane</keyword>
<dbReference type="CDD" id="cd13123">
    <property type="entry name" value="MATE_MurJ_like"/>
    <property type="match status" value="1"/>
</dbReference>
<dbReference type="Pfam" id="PF03023">
    <property type="entry name" value="MurJ"/>
    <property type="match status" value="1"/>
</dbReference>
<feature type="transmembrane region" description="Helical" evidence="10">
    <location>
        <begin position="370"/>
        <end position="391"/>
    </location>
</feature>
<dbReference type="GO" id="GO:0008360">
    <property type="term" value="P:regulation of cell shape"/>
    <property type="evidence" value="ECO:0007669"/>
    <property type="project" value="UniProtKB-UniRule"/>
</dbReference>
<evidence type="ECO:0000256" key="2">
    <source>
        <dbReference type="ARBA" id="ARBA00022475"/>
    </source>
</evidence>
<comment type="function">
    <text evidence="8 10 11">Involved in peptidoglycan biosynthesis. Transports lipid-linked peptidoglycan precursors from the inner to the outer leaflet of the cytoplasmic membrane.</text>
</comment>
<feature type="transmembrane region" description="Helical" evidence="10">
    <location>
        <begin position="288"/>
        <end position="306"/>
    </location>
</feature>
<keyword evidence="3 10" id="KW-0812">Transmembrane</keyword>
<keyword evidence="10 11" id="KW-0961">Cell wall biogenesis/degradation</keyword>
<evidence type="ECO:0000256" key="10">
    <source>
        <dbReference type="HAMAP-Rule" id="MF_02078"/>
    </source>
</evidence>
<feature type="transmembrane region" description="Helical" evidence="10">
    <location>
        <begin position="176"/>
        <end position="197"/>
    </location>
</feature>
<dbReference type="HAMAP" id="MF_02078">
    <property type="entry name" value="MurJ_MviN"/>
    <property type="match status" value="1"/>
</dbReference>
<dbReference type="PANTHER" id="PTHR47019">
    <property type="entry name" value="LIPID II FLIPPASE MURJ"/>
    <property type="match status" value="1"/>
</dbReference>
<evidence type="ECO:0000256" key="11">
    <source>
        <dbReference type="PIRNR" id="PIRNR002869"/>
    </source>
</evidence>
<proteinExistence type="inferred from homology"/>
<sequence>MTETSAPTPAPKKPSGRGGLLRSSAIFSGFTLVSRVLGLVRDLVVTARLGASQTIAADAYYTALAFPNLFRRIFAEGAFAAAFVPAYTRKLAADGEAEADRFAADALATVAVATVAVMLAAQLAMPWLMYLINPGYADEPEKFRLAWMLTQVTMPYLPCMAIAALFSGILNAHGRFIVSAAYPTILNLVMLAVVLPQKDPVQAAWWASGAVVVSGIGQAGVCWWGAARTGARLRLIRPRLTPEIRSLVKLAIPTVIANSATQINIFISGILASQIAGMRVWMNVADRLYQLPMSLVGVAIGVALLPRLSQALQKDDHGDAQAAMDQGLVFALAFSLPAAAALMALPVYLIDGLFTRDQFTAADAVATGELLFHYGWGVPAFVLLRILQPAFFARQDTKTPMRFSLISVGVNIVLGVALFYAIGFTGVAIATSVAAWISVLQMWVSLTRRGVWRPTPRAVFKITRVALASAALGGVLFLANLFRAEIEATIAAVLPHGVKEISIVLICTAGLALYPALLFAFGGVTPAEFKAALRRRRGDPAPAAPDLS</sequence>
<dbReference type="AlphaFoldDB" id="A0A328BPP8"/>
<dbReference type="GO" id="GO:0005886">
    <property type="term" value="C:plasma membrane"/>
    <property type="evidence" value="ECO:0007669"/>
    <property type="project" value="UniProtKB-SubCell"/>
</dbReference>
<name>A0A328BPP8_9CAUL</name>
<dbReference type="InterPro" id="IPR004268">
    <property type="entry name" value="MurJ"/>
</dbReference>
<evidence type="ECO:0000313" key="12">
    <source>
        <dbReference type="EMBL" id="RAK67904.1"/>
    </source>
</evidence>
<evidence type="ECO:0000313" key="13">
    <source>
        <dbReference type="Proteomes" id="UP000249524"/>
    </source>
</evidence>
<feature type="transmembrane region" description="Helical" evidence="10">
    <location>
        <begin position="203"/>
        <end position="226"/>
    </location>
</feature>
<keyword evidence="4 10" id="KW-0133">Cell shape</keyword>
<dbReference type="Proteomes" id="UP000249524">
    <property type="component" value="Unassembled WGS sequence"/>
</dbReference>
<keyword evidence="10" id="KW-0997">Cell inner membrane</keyword>
<keyword evidence="13" id="KW-1185">Reference proteome</keyword>
<evidence type="ECO:0000256" key="3">
    <source>
        <dbReference type="ARBA" id="ARBA00022692"/>
    </source>
</evidence>
<evidence type="ECO:0000256" key="6">
    <source>
        <dbReference type="ARBA" id="ARBA00022989"/>
    </source>
</evidence>
<comment type="similarity">
    <text evidence="9 10 11">Belongs to the MurJ/MviN family.</text>
</comment>
<dbReference type="NCBIfam" id="TIGR01695">
    <property type="entry name" value="murJ_mviN"/>
    <property type="match status" value="1"/>
</dbReference>
<keyword evidence="6 10" id="KW-1133">Transmembrane helix</keyword>
<comment type="caution">
    <text evidence="12">The sequence shown here is derived from an EMBL/GenBank/DDBJ whole genome shotgun (WGS) entry which is preliminary data.</text>
</comment>
<feature type="transmembrane region" description="Helical" evidence="10">
    <location>
        <begin position="247"/>
        <end position="276"/>
    </location>
</feature>
<feature type="transmembrane region" description="Helical" evidence="10">
    <location>
        <begin position="403"/>
        <end position="422"/>
    </location>
</feature>
<dbReference type="GO" id="GO:0015648">
    <property type="term" value="F:lipid-linked peptidoglycan transporter activity"/>
    <property type="evidence" value="ECO:0007669"/>
    <property type="project" value="UniProtKB-UniRule"/>
</dbReference>
<dbReference type="GO" id="GO:0034204">
    <property type="term" value="P:lipid translocation"/>
    <property type="evidence" value="ECO:0007669"/>
    <property type="project" value="TreeGrafter"/>
</dbReference>
<dbReference type="PRINTS" id="PR01806">
    <property type="entry name" value="VIRFACTRMVIN"/>
</dbReference>
<feature type="transmembrane region" description="Helical" evidence="10">
    <location>
        <begin position="458"/>
        <end position="481"/>
    </location>
</feature>
<evidence type="ECO:0000256" key="9">
    <source>
        <dbReference type="ARBA" id="ARBA00061532"/>
    </source>
</evidence>